<dbReference type="EMBL" id="CAKOGP040001814">
    <property type="protein sequence ID" value="CAJ1952989.1"/>
    <property type="molecule type" value="Genomic_DNA"/>
</dbReference>
<keyword evidence="4" id="KW-0597">Phosphoprotein</keyword>
<feature type="compositionally biased region" description="Low complexity" evidence="15">
    <location>
        <begin position="159"/>
        <end position="182"/>
    </location>
</feature>
<evidence type="ECO:0000313" key="18">
    <source>
        <dbReference type="EMBL" id="CAJ1952989.1"/>
    </source>
</evidence>
<evidence type="ECO:0000256" key="4">
    <source>
        <dbReference type="ARBA" id="ARBA00022553"/>
    </source>
</evidence>
<evidence type="ECO:0000256" key="8">
    <source>
        <dbReference type="ARBA" id="ARBA00022837"/>
    </source>
</evidence>
<keyword evidence="8" id="KW-0106">Calcium</keyword>
<evidence type="ECO:0000256" key="15">
    <source>
        <dbReference type="SAM" id="MobiDB-lite"/>
    </source>
</evidence>
<evidence type="ECO:0000313" key="19">
    <source>
        <dbReference type="Proteomes" id="UP001295423"/>
    </source>
</evidence>
<evidence type="ECO:0000256" key="5">
    <source>
        <dbReference type="ARBA" id="ARBA00022692"/>
    </source>
</evidence>
<comment type="caution">
    <text evidence="18">The sequence shown here is derived from an EMBL/GenBank/DDBJ whole genome shotgun (WGS) entry which is preliminary data.</text>
</comment>
<accession>A0AAD2FTH8</accession>
<dbReference type="AlphaFoldDB" id="A0AAD2FTH8"/>
<evidence type="ECO:0000256" key="3">
    <source>
        <dbReference type="ARBA" id="ARBA00022475"/>
    </source>
</evidence>
<dbReference type="InterPro" id="IPR052214">
    <property type="entry name" value="DAG_Lipase-Related"/>
</dbReference>
<evidence type="ECO:0000256" key="10">
    <source>
        <dbReference type="ARBA" id="ARBA00022989"/>
    </source>
</evidence>
<protein>
    <recommendedName>
        <fullName evidence="14">sn-1-specific diacylglycerol lipase</fullName>
        <ecNumber evidence="14">3.1.1.116</ecNumber>
    </recommendedName>
</protein>
<keyword evidence="19" id="KW-1185">Reference proteome</keyword>
<keyword evidence="7" id="KW-0378">Hydrolase</keyword>
<sequence length="672" mass="74990">MTSMAKTMMRIRPSPRRMFFFIVNFHRLLLLLLLLSITVSVSGVDTQPTLSLPPPTSHFNINNNGLDADNHKEQPHNNKKKKKKQDGIFLQLQHKIIEGVSLSLQNHRPLLRTSNCDTPTVSSSSSSFWRPDDADCLLRKLRGGGGSRNEAVAMNAIAPTTTTAEKNNNTTTTTTTTTTTSTSPPPPPPLSAKWMDQQARSIALALIWVVLAQTLGTAVHACRTQVFEFASRFVKQDTLSAARSIRQMLDTMDDHGIVDLLQHHEPKQILLSIFALSKLQAACQFHQRHSGGGAGVLSQKRRRKATPASPLQEEMTNVDLELLQDLYDCLPFATAVYGWKFNLATSGKWHKGDMEALIKMTHVDPSDIVTVNWEARPNRPAFYIVRDRKRKRIVLAIRGTWSAQDLMTDLCCTTEDYLSASSSSSNSIFGGGKQQRLRAHSGMLTSARGVALLAEDVIAEELDNHADYSLLVVGHSMGGSAAAVLGTLWAERFQHANVTVYAYGPACVFPESFHDNYKGANIVSMLLDGDPFSCLSLGHVADVSGVLDYLCEDTDMRRLVVAHTEEPLKRIRSQDLEWCSRTMADIKRGLCLTEKLYPPGQLLFIHKKKSKYSKQADWSVHEVPPSFFQYWKLGPRMFDLTRHSPKVYETTLRKSIGRAKHHTTTNAKDNKQ</sequence>
<dbReference type="CDD" id="cd00519">
    <property type="entry name" value="Lipase_3"/>
    <property type="match status" value="1"/>
</dbReference>
<comment type="catalytic activity">
    <reaction evidence="13">
        <text>a 1,2-diacyl-sn-glycerol + H2O = a 2-acylglycerol + a fatty acid + H(+)</text>
        <dbReference type="Rhea" id="RHEA:33275"/>
        <dbReference type="ChEBI" id="CHEBI:15377"/>
        <dbReference type="ChEBI" id="CHEBI:15378"/>
        <dbReference type="ChEBI" id="CHEBI:17389"/>
        <dbReference type="ChEBI" id="CHEBI:17815"/>
        <dbReference type="ChEBI" id="CHEBI:28868"/>
        <dbReference type="EC" id="3.1.1.116"/>
    </reaction>
    <physiologicalReaction direction="left-to-right" evidence="13">
        <dbReference type="Rhea" id="RHEA:33276"/>
    </physiologicalReaction>
</comment>
<feature type="region of interest" description="Disordered" evidence="15">
    <location>
        <begin position="49"/>
        <end position="85"/>
    </location>
</feature>
<evidence type="ECO:0000259" key="17">
    <source>
        <dbReference type="Pfam" id="PF01764"/>
    </source>
</evidence>
<dbReference type="Pfam" id="PF01764">
    <property type="entry name" value="Lipase_3"/>
    <property type="match status" value="1"/>
</dbReference>
<evidence type="ECO:0000256" key="11">
    <source>
        <dbReference type="ARBA" id="ARBA00023098"/>
    </source>
</evidence>
<keyword evidence="3" id="KW-1003">Cell membrane</keyword>
<gene>
    <name evidence="18" type="ORF">CYCCA115_LOCUS13817</name>
</gene>
<evidence type="ECO:0000256" key="6">
    <source>
        <dbReference type="ARBA" id="ARBA00022723"/>
    </source>
</evidence>
<feature type="signal peptide" evidence="16">
    <location>
        <begin position="1"/>
        <end position="43"/>
    </location>
</feature>
<reference evidence="18" key="1">
    <citation type="submission" date="2023-08" db="EMBL/GenBank/DDBJ databases">
        <authorList>
            <person name="Audoor S."/>
            <person name="Bilcke G."/>
        </authorList>
    </citation>
    <scope>NUCLEOTIDE SEQUENCE</scope>
</reference>
<dbReference type="GO" id="GO:0005886">
    <property type="term" value="C:plasma membrane"/>
    <property type="evidence" value="ECO:0007669"/>
    <property type="project" value="UniProtKB-SubCell"/>
</dbReference>
<dbReference type="Gene3D" id="3.40.50.1820">
    <property type="entry name" value="alpha/beta hydrolase"/>
    <property type="match status" value="1"/>
</dbReference>
<comment type="subcellular location">
    <subcellularLocation>
        <location evidence="2">Cell membrane</location>
        <topology evidence="2">Multi-pass membrane protein</topology>
    </subcellularLocation>
</comment>
<dbReference type="InterPro" id="IPR029058">
    <property type="entry name" value="AB_hydrolase_fold"/>
</dbReference>
<evidence type="ECO:0000256" key="1">
    <source>
        <dbReference type="ARBA" id="ARBA00001913"/>
    </source>
</evidence>
<feature type="chain" id="PRO_5042201395" description="sn-1-specific diacylglycerol lipase" evidence="16">
    <location>
        <begin position="44"/>
        <end position="672"/>
    </location>
</feature>
<evidence type="ECO:0000256" key="12">
    <source>
        <dbReference type="ARBA" id="ARBA00023136"/>
    </source>
</evidence>
<evidence type="ECO:0000256" key="2">
    <source>
        <dbReference type="ARBA" id="ARBA00004651"/>
    </source>
</evidence>
<dbReference type="InterPro" id="IPR002921">
    <property type="entry name" value="Fungal_lipase-type"/>
</dbReference>
<evidence type="ECO:0000256" key="9">
    <source>
        <dbReference type="ARBA" id="ARBA00022963"/>
    </source>
</evidence>
<evidence type="ECO:0000256" key="13">
    <source>
        <dbReference type="ARBA" id="ARBA00024531"/>
    </source>
</evidence>
<organism evidence="18 19">
    <name type="scientific">Cylindrotheca closterium</name>
    <dbReference type="NCBI Taxonomy" id="2856"/>
    <lineage>
        <taxon>Eukaryota</taxon>
        <taxon>Sar</taxon>
        <taxon>Stramenopiles</taxon>
        <taxon>Ochrophyta</taxon>
        <taxon>Bacillariophyta</taxon>
        <taxon>Bacillariophyceae</taxon>
        <taxon>Bacillariophycidae</taxon>
        <taxon>Bacillariales</taxon>
        <taxon>Bacillariaceae</taxon>
        <taxon>Cylindrotheca</taxon>
    </lineage>
</organism>
<dbReference type="EC" id="3.1.1.116" evidence="14"/>
<name>A0AAD2FTH8_9STRA</name>
<keyword evidence="5" id="KW-0812">Transmembrane</keyword>
<feature type="region of interest" description="Disordered" evidence="15">
    <location>
        <begin position="159"/>
        <end position="189"/>
    </location>
</feature>
<keyword evidence="10" id="KW-1133">Transmembrane helix</keyword>
<evidence type="ECO:0000256" key="16">
    <source>
        <dbReference type="SAM" id="SignalP"/>
    </source>
</evidence>
<dbReference type="GO" id="GO:0046872">
    <property type="term" value="F:metal ion binding"/>
    <property type="evidence" value="ECO:0007669"/>
    <property type="project" value="UniProtKB-KW"/>
</dbReference>
<dbReference type="PANTHER" id="PTHR45792:SF8">
    <property type="entry name" value="DIACYLGLYCEROL LIPASE-ALPHA"/>
    <property type="match status" value="1"/>
</dbReference>
<dbReference type="Proteomes" id="UP001295423">
    <property type="component" value="Unassembled WGS sequence"/>
</dbReference>
<comment type="cofactor">
    <cofactor evidence="1">
        <name>Ca(2+)</name>
        <dbReference type="ChEBI" id="CHEBI:29108"/>
    </cofactor>
</comment>
<dbReference type="SUPFAM" id="SSF53474">
    <property type="entry name" value="alpha/beta-Hydrolases"/>
    <property type="match status" value="1"/>
</dbReference>
<keyword evidence="16" id="KW-0732">Signal</keyword>
<keyword evidence="12" id="KW-0472">Membrane</keyword>
<feature type="region of interest" description="Disordered" evidence="15">
    <location>
        <begin position="292"/>
        <end position="311"/>
    </location>
</feature>
<dbReference type="GO" id="GO:0016298">
    <property type="term" value="F:lipase activity"/>
    <property type="evidence" value="ECO:0007669"/>
    <property type="project" value="TreeGrafter"/>
</dbReference>
<dbReference type="GO" id="GO:0016042">
    <property type="term" value="P:lipid catabolic process"/>
    <property type="evidence" value="ECO:0007669"/>
    <property type="project" value="UniProtKB-KW"/>
</dbReference>
<proteinExistence type="predicted"/>
<keyword evidence="6" id="KW-0479">Metal-binding</keyword>
<keyword evidence="11" id="KW-0443">Lipid metabolism</keyword>
<dbReference type="PANTHER" id="PTHR45792">
    <property type="entry name" value="DIACYLGLYCEROL LIPASE HOMOLOG-RELATED"/>
    <property type="match status" value="1"/>
</dbReference>
<evidence type="ECO:0000256" key="7">
    <source>
        <dbReference type="ARBA" id="ARBA00022801"/>
    </source>
</evidence>
<keyword evidence="9" id="KW-0442">Lipid degradation</keyword>
<evidence type="ECO:0000256" key="14">
    <source>
        <dbReference type="ARBA" id="ARBA00026104"/>
    </source>
</evidence>
<feature type="domain" description="Fungal lipase-type" evidence="17">
    <location>
        <begin position="394"/>
        <end position="531"/>
    </location>
</feature>